<accession>A0A6P2QPS2</accession>
<name>A0A6P2QPS2_9BURK</name>
<proteinExistence type="predicted"/>
<dbReference type="InterPro" id="IPR029063">
    <property type="entry name" value="SAM-dependent_MTases_sf"/>
</dbReference>
<dbReference type="GO" id="GO:0032259">
    <property type="term" value="P:methylation"/>
    <property type="evidence" value="ECO:0007669"/>
    <property type="project" value="UniProtKB-KW"/>
</dbReference>
<protein>
    <submittedName>
        <fullName evidence="1">DNA methyltransferase</fullName>
    </submittedName>
</protein>
<evidence type="ECO:0000313" key="1">
    <source>
        <dbReference type="EMBL" id="VWC25406.1"/>
    </source>
</evidence>
<dbReference type="GO" id="GO:0008168">
    <property type="term" value="F:methyltransferase activity"/>
    <property type="evidence" value="ECO:0007669"/>
    <property type="project" value="UniProtKB-KW"/>
</dbReference>
<dbReference type="EMBL" id="CABVPN010000044">
    <property type="protein sequence ID" value="VWC25406.1"/>
    <property type="molecule type" value="Genomic_DNA"/>
</dbReference>
<sequence>MIPETLYNCNTFVERLDCAACIDRYDRPHTLFYRDPPYYETEGYGVAFPFGE</sequence>
<reference evidence="1 2" key="1">
    <citation type="submission" date="2019-09" db="EMBL/GenBank/DDBJ databases">
        <authorList>
            <person name="Depoorter E."/>
        </authorList>
    </citation>
    <scope>NUCLEOTIDE SEQUENCE [LARGE SCALE GENOMIC DNA]</scope>
    <source>
        <strain evidence="1">LMG 24065</strain>
    </source>
</reference>
<dbReference type="SUPFAM" id="SSF53335">
    <property type="entry name" value="S-adenosyl-L-methionine-dependent methyltransferases"/>
    <property type="match status" value="1"/>
</dbReference>
<dbReference type="Proteomes" id="UP000494125">
    <property type="component" value="Unassembled WGS sequence"/>
</dbReference>
<gene>
    <name evidence="1" type="ORF">BDI24065_06088</name>
</gene>
<dbReference type="AlphaFoldDB" id="A0A6P2QPS2"/>
<keyword evidence="2" id="KW-1185">Reference proteome</keyword>
<organism evidence="1 2">
    <name type="scientific">Burkholderia diffusa</name>
    <dbReference type="NCBI Taxonomy" id="488732"/>
    <lineage>
        <taxon>Bacteria</taxon>
        <taxon>Pseudomonadati</taxon>
        <taxon>Pseudomonadota</taxon>
        <taxon>Betaproteobacteria</taxon>
        <taxon>Burkholderiales</taxon>
        <taxon>Burkholderiaceae</taxon>
        <taxon>Burkholderia</taxon>
        <taxon>Burkholderia cepacia complex</taxon>
    </lineage>
</organism>
<evidence type="ECO:0000313" key="2">
    <source>
        <dbReference type="Proteomes" id="UP000494125"/>
    </source>
</evidence>
<keyword evidence="1" id="KW-0808">Transferase</keyword>
<keyword evidence="1" id="KW-0489">Methyltransferase</keyword>